<accession>A0A8X6N055</accession>
<dbReference type="OrthoDB" id="10044187at2759"/>
<dbReference type="EMBL" id="BMAW01052727">
    <property type="protein sequence ID" value="GFS87144.1"/>
    <property type="molecule type" value="Genomic_DNA"/>
</dbReference>
<keyword evidence="7" id="KW-1185">Reference proteome</keyword>
<keyword evidence="3" id="KW-0472">Membrane</keyword>
<evidence type="ECO:0000256" key="4">
    <source>
        <dbReference type="ARBA" id="ARBA00023228"/>
    </source>
</evidence>
<dbReference type="AlphaFoldDB" id="A0A8X6N055"/>
<dbReference type="PANTHER" id="PTHR21146">
    <property type="entry name" value="MEF2B PROTEIN"/>
    <property type="match status" value="1"/>
</dbReference>
<protein>
    <submittedName>
        <fullName evidence="6">BLOC-1-related complex subunit 8 homolog</fullName>
    </submittedName>
</protein>
<evidence type="ECO:0000313" key="6">
    <source>
        <dbReference type="EMBL" id="GFS87144.1"/>
    </source>
</evidence>
<keyword evidence="4" id="KW-0458">Lysosome</keyword>
<evidence type="ECO:0000313" key="7">
    <source>
        <dbReference type="Proteomes" id="UP000887013"/>
    </source>
</evidence>
<evidence type="ECO:0000256" key="2">
    <source>
        <dbReference type="ARBA" id="ARBA00010463"/>
    </source>
</evidence>
<evidence type="ECO:0000256" key="3">
    <source>
        <dbReference type="ARBA" id="ARBA00023136"/>
    </source>
</evidence>
<organism evidence="6 7">
    <name type="scientific">Nephila pilipes</name>
    <name type="common">Giant wood spider</name>
    <name type="synonym">Nephila maculata</name>
    <dbReference type="NCBI Taxonomy" id="299642"/>
    <lineage>
        <taxon>Eukaryota</taxon>
        <taxon>Metazoa</taxon>
        <taxon>Ecdysozoa</taxon>
        <taxon>Arthropoda</taxon>
        <taxon>Chelicerata</taxon>
        <taxon>Arachnida</taxon>
        <taxon>Araneae</taxon>
        <taxon>Araneomorphae</taxon>
        <taxon>Entelegynae</taxon>
        <taxon>Araneoidea</taxon>
        <taxon>Nephilidae</taxon>
        <taxon>Nephila</taxon>
    </lineage>
</organism>
<comment type="subcellular location">
    <subcellularLocation>
        <location evidence="1">Lysosome membrane</location>
    </subcellularLocation>
</comment>
<comment type="similarity">
    <text evidence="2">Belongs to the BORCS8 family.</text>
</comment>
<dbReference type="GO" id="GO:0005765">
    <property type="term" value="C:lysosomal membrane"/>
    <property type="evidence" value="ECO:0007669"/>
    <property type="project" value="UniProtKB-SubCell"/>
</dbReference>
<evidence type="ECO:0000256" key="1">
    <source>
        <dbReference type="ARBA" id="ARBA00004656"/>
    </source>
</evidence>
<proteinExistence type="inferred from homology"/>
<dbReference type="Pfam" id="PF10167">
    <property type="entry name" value="BORCS8"/>
    <property type="match status" value="1"/>
</dbReference>
<evidence type="ECO:0000256" key="5">
    <source>
        <dbReference type="SAM" id="MobiDB-lite"/>
    </source>
</evidence>
<feature type="region of interest" description="Disordered" evidence="5">
    <location>
        <begin position="165"/>
        <end position="218"/>
    </location>
</feature>
<gene>
    <name evidence="6" type="primary">CG32590</name>
    <name evidence="6" type="ORF">NPIL_408771</name>
</gene>
<dbReference type="PANTHER" id="PTHR21146:SF0">
    <property type="entry name" value="BLOC-1-RELATED COMPLEX SUBUNIT 8"/>
    <property type="match status" value="1"/>
</dbReference>
<feature type="compositionally biased region" description="Polar residues" evidence="5">
    <location>
        <begin position="205"/>
        <end position="218"/>
    </location>
</feature>
<comment type="caution">
    <text evidence="6">The sequence shown here is derived from an EMBL/GenBank/DDBJ whole genome shotgun (WGS) entry which is preliminary data.</text>
</comment>
<feature type="compositionally biased region" description="Low complexity" evidence="5">
    <location>
        <begin position="178"/>
        <end position="204"/>
    </location>
</feature>
<dbReference type="GO" id="GO:0099078">
    <property type="term" value="C:BORC complex"/>
    <property type="evidence" value="ECO:0007669"/>
    <property type="project" value="TreeGrafter"/>
</dbReference>
<dbReference type="InterPro" id="IPR019320">
    <property type="entry name" value="BORCS8"/>
</dbReference>
<dbReference type="Proteomes" id="UP000887013">
    <property type="component" value="Unassembled WGS sequence"/>
</dbReference>
<feature type="region of interest" description="Disordered" evidence="5">
    <location>
        <begin position="1"/>
        <end position="26"/>
    </location>
</feature>
<sequence length="218" mass="24074">MMMDSFHMPLSHSAGAPPPLSADPELDNKVKKASEKISENLHIFANEPSLACYRLQEHIHKSLPQLVLKRVEVLQMYRNLQGKCYDLEYAINAVKEMQKSHEHFQNISQLIYRAITTKQRLNAEESKKTDKKKTSMYQRISGSFDLPASFLPAVATGLSSSASVSADLKSSPAQVIKSSSTSSSPRRSRASSVSSVPSRASLSRQHSASCSPSKKNHS</sequence>
<name>A0A8X6N055_NEPPI</name>
<reference evidence="6" key="1">
    <citation type="submission" date="2020-08" db="EMBL/GenBank/DDBJ databases">
        <title>Multicomponent nature underlies the extraordinary mechanical properties of spider dragline silk.</title>
        <authorList>
            <person name="Kono N."/>
            <person name="Nakamura H."/>
            <person name="Mori M."/>
            <person name="Yoshida Y."/>
            <person name="Ohtoshi R."/>
            <person name="Malay A.D."/>
            <person name="Moran D.A.P."/>
            <person name="Tomita M."/>
            <person name="Numata K."/>
            <person name="Arakawa K."/>
        </authorList>
    </citation>
    <scope>NUCLEOTIDE SEQUENCE</scope>
</reference>